<dbReference type="Pfam" id="PF17403">
    <property type="entry name" value="Nrap_D2"/>
    <property type="match status" value="1"/>
</dbReference>
<dbReference type="InterPro" id="IPR035369">
    <property type="entry name" value="Nrap_D4"/>
</dbReference>
<dbReference type="InterPro" id="IPR035368">
    <property type="entry name" value="Nrap_D3"/>
</dbReference>
<feature type="domain" description="Nrap protein" evidence="8">
    <location>
        <begin position="168"/>
        <end position="302"/>
    </location>
</feature>
<gene>
    <name evidence="14" type="ORF">SeLEV6574_g01492</name>
</gene>
<evidence type="ECO:0000256" key="5">
    <source>
        <dbReference type="RuleBase" id="RU364032"/>
    </source>
</evidence>
<dbReference type="InterPro" id="IPR018450">
    <property type="entry name" value="Romo1/Mgr2"/>
</dbReference>
<feature type="domain" description="Nrap protein" evidence="9">
    <location>
        <begin position="307"/>
        <end position="449"/>
    </location>
</feature>
<comment type="subcellular location">
    <subcellularLocation>
        <location evidence="1 5">Nucleus</location>
        <location evidence="1 5">Nucleolus</location>
    </subcellularLocation>
</comment>
<dbReference type="Pfam" id="PF10247">
    <property type="entry name" value="Romo1"/>
    <property type="match status" value="1"/>
</dbReference>
<evidence type="ECO:0000259" key="13">
    <source>
        <dbReference type="Pfam" id="PF17407"/>
    </source>
</evidence>
<dbReference type="Proteomes" id="UP000320475">
    <property type="component" value="Unassembled WGS sequence"/>
</dbReference>
<keyword evidence="7" id="KW-1133">Transmembrane helix</keyword>
<dbReference type="EMBL" id="QEAM01000034">
    <property type="protein sequence ID" value="TPX49408.1"/>
    <property type="molecule type" value="Genomic_DNA"/>
</dbReference>
<dbReference type="Pfam" id="PF17405">
    <property type="entry name" value="Nrap_D4"/>
    <property type="match status" value="1"/>
</dbReference>
<dbReference type="InterPro" id="IPR035367">
    <property type="entry name" value="Nrap_D2"/>
</dbReference>
<dbReference type="InterPro" id="IPR035370">
    <property type="entry name" value="Nrap_D5"/>
</dbReference>
<sequence>MPALTKKRPHPDLAHDDNDTQPTPHAHVLPSPSATKSSRKKKALVKPPSHDEIQLLRDTTDLFKSNLFKLQFEELLAEVRIKYHRMTTLDAMLHKLKAFFDMLSAREHVTLDEAISTLASDNVTIPFPCPVPSPDIKYKFAFKPPAKVAIVGSYLLKTVAKGKTLQSVDLAIQIPDEILTDRDHINYRYLYKRAFYLAVIAAELQKVKDDWSIQLKFCHSFDSRKPVLVISISGLPESDASSVFEIRIIPCTSPTIIPPARLAPARNSVRSPTSPPTPRYNASVLADSSYITHLNYMNTAIQSCPSLQDACILAKVWLRQRGLDSLSFTMSFLMAWLVRHGPNGKGIGASSPSSYQVLRLAMQFIASNDFILKPWFLTHDAKPLSGVPEFSEEAFTTHFDVVIVDPSGRLNLAAQWSKHDLLEWHHEAKLSMNLFNDGTEDKFDALFLKNVEEGMLKFDLVATVSAMTMPLPIPRVDNGTDQPSQQAYLMSHLPSILREALGPRIHLVTARAAPLPSTSISQPLVKDEARPLHLGVHFDAEECLKAVCLGPDANDQTLSSKFTQLWGDKAEIRRFRDGSIKYAAVFEPDATGRSGILPRMIQYLIKRHVGVNASIWSTQLDVVLGSVHEDRPTSFTPVMEAFASLGKVLRDLEDLPLAVVSLIPIAPELRYTSVFIPTTSSPSYDSPMDIILQLESSSRWPDDFEAMHKFKVAFLIKLVESLAAVMPGTTAKVATPDANNLREGWADVTIPPGFTFRLWIQNERESFLWERLLVSPKLDIKQRNRLESAQARYTHRYHHQARHAALISNIATRFSAYPSITRLTKRWISAHLLSRCISDEVIELLCARVVTESYRGGMWSCPSSHLFGFMRVLWYIARYPWSTDPFIVELAQDGVTADVVNKAHEAFKANMASPSKKSMFVATEENADASWWSLVPNDMTLNRLVMLANAAFKVWDSCVKGLSPESELLKIFVTPTTGYDFIIRLDPTLLPRHGQNLTCDASLVTKKAKHQYKNLRALQSVQEDDWDPAERYAQELEEAFRDQAMFFHDRYGGDAVGVVFNTMTVAPGTFKVNTPFAITPSVSSDAKTKNHVAPSYVAMAAEMQRLGGGLVGYIDYRRDGTAQYTRQDMSFQGGPGPGQSSSRMNDVLNKLMMGGLMGGSVGLCIGFLLGGYSTLRYGPGNRTYMAAIGRAMMQSAATFGFFMSIGTVIRSEDAYPPPPHSTRLFYLQRQRPVVVLPPRQHSSPY</sequence>
<dbReference type="Pfam" id="PF17404">
    <property type="entry name" value="Nrap_D3"/>
    <property type="match status" value="1"/>
</dbReference>
<dbReference type="PANTHER" id="PTHR17972:SF0">
    <property type="entry name" value="NUCLEOLAR PROTEIN 6"/>
    <property type="match status" value="1"/>
</dbReference>
<evidence type="ECO:0000259" key="11">
    <source>
        <dbReference type="Pfam" id="PF17405"/>
    </source>
</evidence>
<dbReference type="GO" id="GO:0006409">
    <property type="term" value="P:tRNA export from nucleus"/>
    <property type="evidence" value="ECO:0007669"/>
    <property type="project" value="TreeGrafter"/>
</dbReference>
<dbReference type="GO" id="GO:0034456">
    <property type="term" value="C:UTP-C complex"/>
    <property type="evidence" value="ECO:0007669"/>
    <property type="project" value="TreeGrafter"/>
</dbReference>
<dbReference type="InterPro" id="IPR035082">
    <property type="entry name" value="Nrap_D1"/>
</dbReference>
<dbReference type="AlphaFoldDB" id="A0A507DEW7"/>
<evidence type="ECO:0000256" key="6">
    <source>
        <dbReference type="SAM" id="MobiDB-lite"/>
    </source>
</evidence>
<keyword evidence="5" id="KW-0687">Ribonucleoprotein</keyword>
<dbReference type="InterPro" id="IPR035371">
    <property type="entry name" value="Nrap_D6"/>
</dbReference>
<keyword evidence="7" id="KW-0472">Membrane</keyword>
<evidence type="ECO:0000256" key="1">
    <source>
        <dbReference type="ARBA" id="ARBA00004604"/>
    </source>
</evidence>
<dbReference type="InterPro" id="IPR005554">
    <property type="entry name" value="NOL6/Upt22"/>
</dbReference>
<name>A0A507DEW7_9FUNG</name>
<dbReference type="GO" id="GO:0006364">
    <property type="term" value="P:rRNA processing"/>
    <property type="evidence" value="ECO:0007669"/>
    <property type="project" value="UniProtKB-KW"/>
</dbReference>
<keyword evidence="3 5" id="KW-0694">RNA-binding</keyword>
<dbReference type="GO" id="GO:0003723">
    <property type="term" value="F:RNA binding"/>
    <property type="evidence" value="ECO:0007669"/>
    <property type="project" value="UniProtKB-KW"/>
</dbReference>
<dbReference type="Pfam" id="PF17407">
    <property type="entry name" value="Nrap_D6"/>
    <property type="match status" value="1"/>
</dbReference>
<evidence type="ECO:0000313" key="14">
    <source>
        <dbReference type="EMBL" id="TPX49408.1"/>
    </source>
</evidence>
<feature type="transmembrane region" description="Helical" evidence="7">
    <location>
        <begin position="1151"/>
        <end position="1175"/>
    </location>
</feature>
<dbReference type="SMART" id="SM01378">
    <property type="entry name" value="Romo1"/>
    <property type="match status" value="1"/>
</dbReference>
<dbReference type="Gene3D" id="3.30.70.3030">
    <property type="match status" value="1"/>
</dbReference>
<evidence type="ECO:0000259" key="10">
    <source>
        <dbReference type="Pfam" id="PF17404"/>
    </source>
</evidence>
<dbReference type="GO" id="GO:0032545">
    <property type="term" value="C:CURI complex"/>
    <property type="evidence" value="ECO:0007669"/>
    <property type="project" value="TreeGrafter"/>
</dbReference>
<keyword evidence="5" id="KW-0690">Ribosome biogenesis</keyword>
<feature type="region of interest" description="Disordered" evidence="6">
    <location>
        <begin position="1"/>
        <end position="49"/>
    </location>
</feature>
<dbReference type="PANTHER" id="PTHR17972">
    <property type="entry name" value="NUCLEOLAR RNA-ASSOCIATED PROTEIN"/>
    <property type="match status" value="1"/>
</dbReference>
<evidence type="ECO:0000256" key="7">
    <source>
        <dbReference type="SAM" id="Phobius"/>
    </source>
</evidence>
<keyword evidence="5" id="KW-0698">rRNA processing</keyword>
<feature type="transmembrane region" description="Helical" evidence="7">
    <location>
        <begin position="1187"/>
        <end position="1209"/>
    </location>
</feature>
<reference evidence="14 15" key="1">
    <citation type="journal article" date="2019" name="Sci. Rep.">
        <title>Comparative genomics of chytrid fungi reveal insights into the obligate biotrophic and pathogenic lifestyle of Synchytrium endobioticum.</title>
        <authorList>
            <person name="van de Vossenberg B.T.L.H."/>
            <person name="Warris S."/>
            <person name="Nguyen H.D.T."/>
            <person name="van Gent-Pelzer M.P.E."/>
            <person name="Joly D.L."/>
            <person name="van de Geest H.C."/>
            <person name="Bonants P.J.M."/>
            <person name="Smith D.S."/>
            <person name="Levesque C.A."/>
            <person name="van der Lee T.A.J."/>
        </authorList>
    </citation>
    <scope>NUCLEOTIDE SEQUENCE [LARGE SCALE GENOMIC DNA]</scope>
    <source>
        <strain evidence="14 15">LEV6574</strain>
    </source>
</reference>
<accession>A0A507DEW7</accession>
<evidence type="ECO:0000256" key="2">
    <source>
        <dbReference type="ARBA" id="ARBA00006674"/>
    </source>
</evidence>
<comment type="caution">
    <text evidence="14">The sequence shown here is derived from an EMBL/GenBank/DDBJ whole genome shotgun (WGS) entry which is preliminary data.</text>
</comment>
<feature type="domain" description="Nrap protein" evidence="12">
    <location>
        <begin position="814"/>
        <end position="957"/>
    </location>
</feature>
<dbReference type="Gene3D" id="1.10.1410.10">
    <property type="match status" value="2"/>
</dbReference>
<dbReference type="GO" id="GO:0032040">
    <property type="term" value="C:small-subunit processome"/>
    <property type="evidence" value="ECO:0007669"/>
    <property type="project" value="TreeGrafter"/>
</dbReference>
<dbReference type="Pfam" id="PF03813">
    <property type="entry name" value="Nrap"/>
    <property type="match status" value="1"/>
</dbReference>
<evidence type="ECO:0000256" key="4">
    <source>
        <dbReference type="ARBA" id="ARBA00023242"/>
    </source>
</evidence>
<feature type="domain" description="Nrap protein" evidence="10">
    <location>
        <begin position="456"/>
        <end position="609"/>
    </location>
</feature>
<evidence type="ECO:0000259" key="8">
    <source>
        <dbReference type="Pfam" id="PF03813"/>
    </source>
</evidence>
<feature type="domain" description="Nrap protein" evidence="11">
    <location>
        <begin position="628"/>
        <end position="811"/>
    </location>
</feature>
<dbReference type="VEuPathDB" id="FungiDB:SeMB42_g03163"/>
<feature type="domain" description="Nrap protein" evidence="13">
    <location>
        <begin position="977"/>
        <end position="1111"/>
    </location>
</feature>
<evidence type="ECO:0000259" key="9">
    <source>
        <dbReference type="Pfam" id="PF17403"/>
    </source>
</evidence>
<organism evidence="14 15">
    <name type="scientific">Synchytrium endobioticum</name>
    <dbReference type="NCBI Taxonomy" id="286115"/>
    <lineage>
        <taxon>Eukaryota</taxon>
        <taxon>Fungi</taxon>
        <taxon>Fungi incertae sedis</taxon>
        <taxon>Chytridiomycota</taxon>
        <taxon>Chytridiomycota incertae sedis</taxon>
        <taxon>Chytridiomycetes</taxon>
        <taxon>Synchytriales</taxon>
        <taxon>Synchytriaceae</taxon>
        <taxon>Synchytrium</taxon>
    </lineage>
</organism>
<dbReference type="Pfam" id="PF17406">
    <property type="entry name" value="Nrap_D5"/>
    <property type="match status" value="1"/>
</dbReference>
<proteinExistence type="inferred from homology"/>
<evidence type="ECO:0000259" key="12">
    <source>
        <dbReference type="Pfam" id="PF17406"/>
    </source>
</evidence>
<comment type="similarity">
    <text evidence="2 5">Belongs to the NRAP family.</text>
</comment>
<evidence type="ECO:0000256" key="3">
    <source>
        <dbReference type="ARBA" id="ARBA00022884"/>
    </source>
</evidence>
<keyword evidence="4 5" id="KW-0539">Nucleus</keyword>
<protein>
    <recommendedName>
        <fullName evidence="5">U3 small nucleolar RNA-associated protein 22</fullName>
    </recommendedName>
</protein>
<evidence type="ECO:0000313" key="15">
    <source>
        <dbReference type="Proteomes" id="UP000320475"/>
    </source>
</evidence>
<dbReference type="OrthoDB" id="10251401at2759"/>
<keyword evidence="7" id="KW-0812">Transmembrane</keyword>